<sequence length="116" mass="12951">MHTQNVKTAAPESSERWVKNTSLIVAEQGALLDELSGLYIYEVATGEDEMVEILRRYLVPLALNVAETTGAGKDGKPCVLFPVAQCWMLAKRVVESRYSLLGLRAWERVRAETFGH</sequence>
<protein>
    <submittedName>
        <fullName evidence="1">Uncharacterized protein</fullName>
    </submittedName>
</protein>
<comment type="caution">
    <text evidence="1">The sequence shown here is derived from an EMBL/GenBank/DDBJ whole genome shotgun (WGS) entry which is preliminary data.</text>
</comment>
<dbReference type="EMBL" id="JBHUCJ010000118">
    <property type="protein sequence ID" value="MFD3226897.1"/>
    <property type="molecule type" value="Genomic_DNA"/>
</dbReference>
<dbReference type="Proteomes" id="UP001598201">
    <property type="component" value="Unassembled WGS sequence"/>
</dbReference>
<organism evidence="1 2">
    <name type="scientific">Rahnella sp. (strain Y9602)</name>
    <dbReference type="NCBI Taxonomy" id="2703885"/>
    <lineage>
        <taxon>Bacteria</taxon>
        <taxon>Pseudomonadati</taxon>
        <taxon>Pseudomonadota</taxon>
        <taxon>Gammaproteobacteria</taxon>
        <taxon>Enterobacterales</taxon>
        <taxon>Yersiniaceae</taxon>
        <taxon>Rahnella</taxon>
    </lineage>
</organism>
<proteinExistence type="predicted"/>
<gene>
    <name evidence="1" type="ORF">ACFPK4_25480</name>
</gene>
<evidence type="ECO:0000313" key="2">
    <source>
        <dbReference type="Proteomes" id="UP001598201"/>
    </source>
</evidence>
<evidence type="ECO:0000313" key="1">
    <source>
        <dbReference type="EMBL" id="MFD3226897.1"/>
    </source>
</evidence>
<accession>A0ABW6CGJ8</accession>
<reference evidence="1 2" key="1">
    <citation type="submission" date="2024-09" db="EMBL/GenBank/DDBJ databases">
        <title>Genomes of Rahnella.</title>
        <authorList>
            <person name="Mnguni F.C."/>
            <person name="Shin G.Y."/>
            <person name="Coutinho T."/>
        </authorList>
    </citation>
    <scope>NUCLEOTIDE SEQUENCE [LARGE SCALE GENOMIC DNA]</scope>
    <source>
        <strain evidence="1 2">20WA0057</strain>
    </source>
</reference>
<dbReference type="RefSeq" id="WP_379672336.1">
    <property type="nucleotide sequence ID" value="NZ_JBHUCJ010000118.1"/>
</dbReference>
<keyword evidence="2" id="KW-1185">Reference proteome</keyword>
<name>A0ABW6CGJ8_RAHSY</name>